<protein>
    <submittedName>
        <fullName evidence="2">Uncharacterized protein</fullName>
    </submittedName>
</protein>
<reference evidence="2" key="1">
    <citation type="submission" date="2021-01" db="EMBL/GenBank/DDBJ databases">
        <authorList>
            <person name="Li R."/>
            <person name="Bekaert M."/>
        </authorList>
    </citation>
    <scope>NUCLEOTIDE SEQUENCE</scope>
    <source>
        <strain evidence="2">Farmed</strain>
    </source>
</reference>
<organism evidence="2 3">
    <name type="scientific">Acanthosepion pharaonis</name>
    <name type="common">Pharaoh cuttlefish</name>
    <name type="synonym">Sepia pharaonis</name>
    <dbReference type="NCBI Taxonomy" id="158019"/>
    <lineage>
        <taxon>Eukaryota</taxon>
        <taxon>Metazoa</taxon>
        <taxon>Spiralia</taxon>
        <taxon>Lophotrochozoa</taxon>
        <taxon>Mollusca</taxon>
        <taxon>Cephalopoda</taxon>
        <taxon>Coleoidea</taxon>
        <taxon>Decapodiformes</taxon>
        <taxon>Sepiida</taxon>
        <taxon>Sepiina</taxon>
        <taxon>Sepiidae</taxon>
        <taxon>Acanthosepion</taxon>
    </lineage>
</organism>
<proteinExistence type="predicted"/>
<keyword evidence="1" id="KW-0812">Transmembrane</keyword>
<keyword evidence="3" id="KW-1185">Reference proteome</keyword>
<dbReference type="AlphaFoldDB" id="A0A812D9L4"/>
<gene>
    <name evidence="2" type="ORF">SPHA_51884</name>
</gene>
<feature type="transmembrane region" description="Helical" evidence="1">
    <location>
        <begin position="145"/>
        <end position="167"/>
    </location>
</feature>
<comment type="caution">
    <text evidence="2">The sequence shown here is derived from an EMBL/GenBank/DDBJ whole genome shotgun (WGS) entry which is preliminary data.</text>
</comment>
<dbReference type="EMBL" id="CAHIKZ030003178">
    <property type="protein sequence ID" value="CAE1297244.1"/>
    <property type="molecule type" value="Genomic_DNA"/>
</dbReference>
<sequence length="197" mass="22783">MVLLFYIFSLPDSCCILYDVNCGSVAIPTGNYYQTGCGESLSRWARRHEISSAVLITEQVSILLSIYLSIYLESLFTKDLSILFTLVSIMPVHILSLHPSQRLFITINLSIYLSKSIYLIRDARHLSMSVHIISIYLWHSIHLSIYLYIYTIYLSIYLLSNLVQVIYKKTGSRNLFSRRLPAYLLRNVLCFWLTCSC</sequence>
<keyword evidence="1" id="KW-1133">Transmembrane helix</keyword>
<evidence type="ECO:0000313" key="3">
    <source>
        <dbReference type="Proteomes" id="UP000597762"/>
    </source>
</evidence>
<name>A0A812D9L4_ACAPH</name>
<keyword evidence="1" id="KW-0472">Membrane</keyword>
<dbReference type="Proteomes" id="UP000597762">
    <property type="component" value="Unassembled WGS sequence"/>
</dbReference>
<evidence type="ECO:0000256" key="1">
    <source>
        <dbReference type="SAM" id="Phobius"/>
    </source>
</evidence>
<evidence type="ECO:0000313" key="2">
    <source>
        <dbReference type="EMBL" id="CAE1297244.1"/>
    </source>
</evidence>
<accession>A0A812D9L4</accession>